<dbReference type="InterPro" id="IPR049012">
    <property type="entry name" value="Mutator_transp_dom"/>
</dbReference>
<gene>
    <name evidence="3" type="primary">LOC107072503</name>
</gene>
<name>A0ABM1J693_POLDO</name>
<accession>A0ABM1J693</accession>
<dbReference type="GeneID" id="107072503"/>
<proteinExistence type="predicted"/>
<reference evidence="3" key="1">
    <citation type="submission" date="2025-08" db="UniProtKB">
        <authorList>
            <consortium name="RefSeq"/>
        </authorList>
    </citation>
    <scope>IDENTIFICATION</scope>
</reference>
<feature type="domain" description="Mutator-like transposase" evidence="1">
    <location>
        <begin position="2"/>
        <end position="217"/>
    </location>
</feature>
<feature type="non-terminal residue" evidence="3">
    <location>
        <position position="224"/>
    </location>
</feature>
<organism evidence="2 3">
    <name type="scientific">Polistes dominula</name>
    <name type="common">European paper wasp</name>
    <name type="synonym">Vespa dominula</name>
    <dbReference type="NCBI Taxonomy" id="743375"/>
    <lineage>
        <taxon>Eukaryota</taxon>
        <taxon>Metazoa</taxon>
        <taxon>Ecdysozoa</taxon>
        <taxon>Arthropoda</taxon>
        <taxon>Hexapoda</taxon>
        <taxon>Insecta</taxon>
        <taxon>Pterygota</taxon>
        <taxon>Neoptera</taxon>
        <taxon>Endopterygota</taxon>
        <taxon>Hymenoptera</taxon>
        <taxon>Apocrita</taxon>
        <taxon>Aculeata</taxon>
        <taxon>Vespoidea</taxon>
        <taxon>Vespidae</taxon>
        <taxon>Polistinae</taxon>
        <taxon>Polistini</taxon>
        <taxon>Polistes</taxon>
    </lineage>
</organism>
<sequence>MRVLGLGLKGAAKFCGLMDMRAFISQSTYDLIIDNIHSSIKTATEKLFQKACTEEKHLTFEHQGNEDSTELTVSGDGTWKKRGFCSLYGVTSLIGYYSGKIIDIVVKSSYCKQCETWKKKLSTEEYKEWYAEHEDTCTANHSGSSGKMEVDSVIEMFQCSLKKLGVMYKNYIGDGDSKTYSGILKAAPYGDQEVVKKECIGHVQKRMGTRLRDCVNKNVETVEN</sequence>
<keyword evidence="2" id="KW-1185">Reference proteome</keyword>
<dbReference type="Proteomes" id="UP000694924">
    <property type="component" value="Unplaced"/>
</dbReference>
<dbReference type="RefSeq" id="XP_015187981.1">
    <property type="nucleotide sequence ID" value="XM_015332495.1"/>
</dbReference>
<dbReference type="Pfam" id="PF20700">
    <property type="entry name" value="Mutator"/>
    <property type="match status" value="1"/>
</dbReference>
<evidence type="ECO:0000313" key="3">
    <source>
        <dbReference type="RefSeq" id="XP_015187981.1"/>
    </source>
</evidence>
<evidence type="ECO:0000313" key="2">
    <source>
        <dbReference type="Proteomes" id="UP000694924"/>
    </source>
</evidence>
<protein>
    <submittedName>
        <fullName evidence="3">Uncharacterized protein LOC107072503</fullName>
    </submittedName>
</protein>
<evidence type="ECO:0000259" key="1">
    <source>
        <dbReference type="Pfam" id="PF20700"/>
    </source>
</evidence>